<accession>A0A0V1DU53</accession>
<comment type="caution">
    <text evidence="1">The sequence shown here is derived from an EMBL/GenBank/DDBJ whole genome shotgun (WGS) entry which is preliminary data.</text>
</comment>
<reference evidence="1 2" key="1">
    <citation type="submission" date="2015-01" db="EMBL/GenBank/DDBJ databases">
        <title>Evolution of Trichinella species and genotypes.</title>
        <authorList>
            <person name="Korhonen P.K."/>
            <person name="Edoardo P."/>
            <person name="Giuseppe L.R."/>
            <person name="Gasser R.B."/>
        </authorList>
    </citation>
    <scope>NUCLEOTIDE SEQUENCE [LARGE SCALE GENOMIC DNA]</scope>
    <source>
        <strain evidence="1">ISS470</strain>
    </source>
</reference>
<evidence type="ECO:0000313" key="2">
    <source>
        <dbReference type="Proteomes" id="UP000054995"/>
    </source>
</evidence>
<keyword evidence="2" id="KW-1185">Reference proteome</keyword>
<sequence>MANMIPLLTNPTWSSLLRNNAALAFCYVCVDEPFTLDFDKSYLLQSAYTYHNLTNRRN</sequence>
<evidence type="ECO:0000313" key="1">
    <source>
        <dbReference type="EMBL" id="KRY64499.1"/>
    </source>
</evidence>
<dbReference type="AlphaFoldDB" id="A0A0V1DU53"/>
<proteinExistence type="predicted"/>
<dbReference type="Proteomes" id="UP000054995">
    <property type="component" value="Unassembled WGS sequence"/>
</dbReference>
<organism evidence="1 2">
    <name type="scientific">Trichinella pseudospiralis</name>
    <name type="common">Parasitic roundworm</name>
    <dbReference type="NCBI Taxonomy" id="6337"/>
    <lineage>
        <taxon>Eukaryota</taxon>
        <taxon>Metazoa</taxon>
        <taxon>Ecdysozoa</taxon>
        <taxon>Nematoda</taxon>
        <taxon>Enoplea</taxon>
        <taxon>Dorylaimia</taxon>
        <taxon>Trichinellida</taxon>
        <taxon>Trichinellidae</taxon>
        <taxon>Trichinella</taxon>
    </lineage>
</organism>
<protein>
    <submittedName>
        <fullName evidence="1">Uncharacterized protein</fullName>
    </submittedName>
</protein>
<gene>
    <name evidence="1" type="ORF">T4D_3280</name>
</gene>
<name>A0A0V1DU53_TRIPS</name>
<dbReference type="EMBL" id="JYDT01001501">
    <property type="protein sequence ID" value="KRY64499.1"/>
    <property type="molecule type" value="Genomic_DNA"/>
</dbReference>